<proteinExistence type="inferred from homology"/>
<dbReference type="AlphaFoldDB" id="A0A4R6M982"/>
<dbReference type="OrthoDB" id="9807509at2"/>
<dbReference type="Pfam" id="PF05163">
    <property type="entry name" value="DinB"/>
    <property type="match status" value="1"/>
</dbReference>
<reference evidence="4 5" key="1">
    <citation type="submission" date="2019-03" db="EMBL/GenBank/DDBJ databases">
        <title>Genomic Encyclopedia of Type Strains, Phase III (KMG-III): the genomes of soil and plant-associated and newly described type strains.</title>
        <authorList>
            <person name="Whitman W."/>
        </authorList>
    </citation>
    <scope>NUCLEOTIDE SEQUENCE [LARGE SCALE GENOMIC DNA]</scope>
    <source>
        <strain evidence="4 5">CECT 7378</strain>
    </source>
</reference>
<organism evidence="4 5">
    <name type="scientific">Marinomonas balearica</name>
    <dbReference type="NCBI Taxonomy" id="491947"/>
    <lineage>
        <taxon>Bacteria</taxon>
        <taxon>Pseudomonadati</taxon>
        <taxon>Pseudomonadota</taxon>
        <taxon>Gammaproteobacteria</taxon>
        <taxon>Oceanospirillales</taxon>
        <taxon>Oceanospirillaceae</taxon>
        <taxon>Marinomonas</taxon>
    </lineage>
</organism>
<dbReference type="PANTHER" id="PTHR37302">
    <property type="entry name" value="SLR1116 PROTEIN"/>
    <property type="match status" value="1"/>
</dbReference>
<dbReference type="PANTHER" id="PTHR37302:SF1">
    <property type="entry name" value="PROTEIN DINB"/>
    <property type="match status" value="1"/>
</dbReference>
<dbReference type="Proteomes" id="UP000294656">
    <property type="component" value="Unassembled WGS sequence"/>
</dbReference>
<accession>A0A4R6M982</accession>
<feature type="binding site" evidence="3">
    <location>
        <position position="150"/>
    </location>
    <ligand>
        <name>a divalent metal cation</name>
        <dbReference type="ChEBI" id="CHEBI:60240"/>
    </ligand>
</feature>
<keyword evidence="2 3" id="KW-0479">Metal-binding</keyword>
<protein>
    <submittedName>
        <fullName evidence="4">Putative damage-inducible protein DinB</fullName>
    </submittedName>
</protein>
<comment type="similarity">
    <text evidence="1">Belongs to the DinB family.</text>
</comment>
<evidence type="ECO:0000256" key="2">
    <source>
        <dbReference type="ARBA" id="ARBA00022723"/>
    </source>
</evidence>
<dbReference type="Gene3D" id="1.20.120.450">
    <property type="entry name" value="dinb family like domain"/>
    <property type="match status" value="1"/>
</dbReference>
<feature type="binding site" evidence="3">
    <location>
        <position position="50"/>
    </location>
    <ligand>
        <name>a divalent metal cation</name>
        <dbReference type="ChEBI" id="CHEBI:60240"/>
    </ligand>
</feature>
<evidence type="ECO:0000313" key="5">
    <source>
        <dbReference type="Proteomes" id="UP000294656"/>
    </source>
</evidence>
<sequence length="183" mass="20728">MSLNSGNELMASYNQYMNRSVYESAAKLTSEQLNKDQGAFFNSILGTLNHILVGDIIWLKRFADHSMHFPSLDYLLDVPSPKALNSILYSDFEELMAARFKLDEVIVNFTSELTAESLESPLKFHNMKGVLFSKKLGYLIQHFFNHQTHHRGQVSTLLYQAGIDIGVTDLLVKIPNIEVDNDA</sequence>
<evidence type="ECO:0000256" key="1">
    <source>
        <dbReference type="ARBA" id="ARBA00008635"/>
    </source>
</evidence>
<name>A0A4R6M982_9GAMM</name>
<keyword evidence="5" id="KW-1185">Reference proteome</keyword>
<comment type="caution">
    <text evidence="4">The sequence shown here is derived from an EMBL/GenBank/DDBJ whole genome shotgun (WGS) entry which is preliminary data.</text>
</comment>
<evidence type="ECO:0000256" key="3">
    <source>
        <dbReference type="PIRSR" id="PIRSR607837-1"/>
    </source>
</evidence>
<dbReference type="SUPFAM" id="SSF109854">
    <property type="entry name" value="DinB/YfiT-like putative metalloenzymes"/>
    <property type="match status" value="1"/>
</dbReference>
<evidence type="ECO:0000313" key="4">
    <source>
        <dbReference type="EMBL" id="TDO98058.1"/>
    </source>
</evidence>
<feature type="binding site" evidence="3">
    <location>
        <position position="146"/>
    </location>
    <ligand>
        <name>a divalent metal cation</name>
        <dbReference type="ChEBI" id="CHEBI:60240"/>
    </ligand>
</feature>
<dbReference type="InterPro" id="IPR007837">
    <property type="entry name" value="DinB"/>
</dbReference>
<gene>
    <name evidence="4" type="ORF">DFP79_1690</name>
</gene>
<dbReference type="GO" id="GO:0046872">
    <property type="term" value="F:metal ion binding"/>
    <property type="evidence" value="ECO:0007669"/>
    <property type="project" value="UniProtKB-KW"/>
</dbReference>
<dbReference type="RefSeq" id="WP_133503472.1">
    <property type="nucleotide sequence ID" value="NZ_SNXC01000011.1"/>
</dbReference>
<dbReference type="EMBL" id="SNXC01000011">
    <property type="protein sequence ID" value="TDO98058.1"/>
    <property type="molecule type" value="Genomic_DNA"/>
</dbReference>
<dbReference type="InterPro" id="IPR034660">
    <property type="entry name" value="DinB/YfiT-like"/>
</dbReference>